<protein>
    <recommendedName>
        <fullName evidence="1">VOC domain-containing protein</fullName>
    </recommendedName>
</protein>
<dbReference type="SUPFAM" id="SSF54593">
    <property type="entry name" value="Glyoxalase/Bleomycin resistance protein/Dihydroxybiphenyl dioxygenase"/>
    <property type="match status" value="1"/>
</dbReference>
<accession>A0A1B1AJD1</accession>
<dbReference type="PANTHER" id="PTHR35006:SF4">
    <property type="entry name" value="BLR7706 PROTEIN"/>
    <property type="match status" value="1"/>
</dbReference>
<keyword evidence="3" id="KW-1185">Reference proteome</keyword>
<reference evidence="2 3" key="1">
    <citation type="submission" date="2015-11" db="EMBL/GenBank/DDBJ databases">
        <title>Whole-Genome Sequence of Candidatus Oderbacter manganicum from the National Park Lower Oder Valley, Germany.</title>
        <authorList>
            <person name="Braun B."/>
            <person name="Liere K."/>
            <person name="Szewzyk U."/>
        </authorList>
    </citation>
    <scope>NUCLEOTIDE SEQUENCE [LARGE SCALE GENOMIC DNA]</scope>
    <source>
        <strain evidence="2 3">OTSz_A_272</strain>
    </source>
</reference>
<evidence type="ECO:0000313" key="3">
    <source>
        <dbReference type="Proteomes" id="UP000092498"/>
    </source>
</evidence>
<organism evidence="2 3">
    <name type="scientific">Candidatus Viadribacter manganicus</name>
    <dbReference type="NCBI Taxonomy" id="1759059"/>
    <lineage>
        <taxon>Bacteria</taxon>
        <taxon>Pseudomonadati</taxon>
        <taxon>Pseudomonadota</taxon>
        <taxon>Alphaproteobacteria</taxon>
        <taxon>Hyphomonadales</taxon>
        <taxon>Hyphomonadaceae</taxon>
        <taxon>Candidatus Viadribacter</taxon>
    </lineage>
</organism>
<sequence>MFDHLSLGVRDLMAAARFYDALFAPLGHSKTWSKENELAYGRDGTRLFWLYPTDGDRIAGLGAHIAFRATSEQEVDDAYLAALAHGATTLRAAGLHLDIGPDYYGAVVLDPDGNKIEIVVGAMH</sequence>
<dbReference type="STRING" id="1759059.ATE48_12225"/>
<dbReference type="RefSeq" id="WP_066771913.1">
    <property type="nucleotide sequence ID" value="NZ_CP013244.1"/>
</dbReference>
<dbReference type="CDD" id="cd07262">
    <property type="entry name" value="VOC_like"/>
    <property type="match status" value="1"/>
</dbReference>
<dbReference type="PROSITE" id="PS51819">
    <property type="entry name" value="VOC"/>
    <property type="match status" value="1"/>
</dbReference>
<dbReference type="InParanoid" id="A0A1B1AJD1"/>
<dbReference type="AlphaFoldDB" id="A0A1B1AJD1"/>
<dbReference type="Pfam" id="PF00903">
    <property type="entry name" value="Glyoxalase"/>
    <property type="match status" value="1"/>
</dbReference>
<dbReference type="Proteomes" id="UP000092498">
    <property type="component" value="Chromosome"/>
</dbReference>
<dbReference type="InterPro" id="IPR004360">
    <property type="entry name" value="Glyas_Fos-R_dOase_dom"/>
</dbReference>
<dbReference type="Gene3D" id="3.10.180.10">
    <property type="entry name" value="2,3-Dihydroxybiphenyl 1,2-Dioxygenase, domain 1"/>
    <property type="match status" value="1"/>
</dbReference>
<name>A0A1B1AJD1_9PROT</name>
<dbReference type="KEGG" id="cbot:ATE48_12225"/>
<evidence type="ECO:0000259" key="1">
    <source>
        <dbReference type="PROSITE" id="PS51819"/>
    </source>
</evidence>
<feature type="domain" description="VOC" evidence="1">
    <location>
        <begin position="1"/>
        <end position="121"/>
    </location>
</feature>
<evidence type="ECO:0000313" key="2">
    <source>
        <dbReference type="EMBL" id="ANP46630.1"/>
    </source>
</evidence>
<dbReference type="InterPro" id="IPR037523">
    <property type="entry name" value="VOC_core"/>
</dbReference>
<dbReference type="InterPro" id="IPR029068">
    <property type="entry name" value="Glyas_Bleomycin-R_OHBP_Dase"/>
</dbReference>
<gene>
    <name evidence="2" type="ORF">ATE48_12225</name>
</gene>
<dbReference type="EMBL" id="CP013244">
    <property type="protein sequence ID" value="ANP46630.1"/>
    <property type="molecule type" value="Genomic_DNA"/>
</dbReference>
<proteinExistence type="predicted"/>
<dbReference type="PANTHER" id="PTHR35006">
    <property type="entry name" value="GLYOXALASE FAMILY PROTEIN (AFU_ORTHOLOGUE AFUA_5G14830)"/>
    <property type="match status" value="1"/>
</dbReference>